<dbReference type="GO" id="GO:0005829">
    <property type="term" value="C:cytosol"/>
    <property type="evidence" value="ECO:0007669"/>
    <property type="project" value="TreeGrafter"/>
</dbReference>
<dbReference type="GO" id="GO:0006094">
    <property type="term" value="P:gluconeogenesis"/>
    <property type="evidence" value="ECO:0007669"/>
    <property type="project" value="InterPro"/>
</dbReference>
<dbReference type="Gene3D" id="2.170.8.10">
    <property type="entry name" value="Phosphoenolpyruvate Carboxykinase, domain 2"/>
    <property type="match status" value="1"/>
</dbReference>
<keyword evidence="2" id="KW-0456">Lyase</keyword>
<dbReference type="Proteomes" id="UP000254437">
    <property type="component" value="Unassembled WGS sequence"/>
</dbReference>
<dbReference type="AlphaFoldDB" id="A0A378T779"/>
<keyword evidence="2" id="KW-0670">Pyruvate</keyword>
<dbReference type="GO" id="GO:0071333">
    <property type="term" value="P:cellular response to glucose stimulus"/>
    <property type="evidence" value="ECO:0007669"/>
    <property type="project" value="TreeGrafter"/>
</dbReference>
<keyword evidence="2" id="KW-0418">Kinase</keyword>
<dbReference type="GO" id="GO:0046327">
    <property type="term" value="P:glycerol biosynthetic process from pyruvate"/>
    <property type="evidence" value="ECO:0007669"/>
    <property type="project" value="TreeGrafter"/>
</dbReference>
<dbReference type="GO" id="GO:0019543">
    <property type="term" value="P:propionate catabolic process"/>
    <property type="evidence" value="ECO:0007669"/>
    <property type="project" value="TreeGrafter"/>
</dbReference>
<gene>
    <name evidence="2" type="primary">pckG_1</name>
    <name evidence="2" type="ORF">NCTC10359_00331</name>
</gene>
<feature type="domain" description="Phosphoenolpyruvate carboxykinase GTP-utilising N-terminal" evidence="1">
    <location>
        <begin position="19"/>
        <end position="91"/>
    </location>
</feature>
<dbReference type="SUPFAM" id="SSF68923">
    <property type="entry name" value="PEP carboxykinase N-terminal domain"/>
    <property type="match status" value="1"/>
</dbReference>
<dbReference type="GO" id="GO:0033993">
    <property type="term" value="P:response to lipid"/>
    <property type="evidence" value="ECO:0007669"/>
    <property type="project" value="TreeGrafter"/>
</dbReference>
<sequence length="105" mass="12160">MTAIALNTPDFVRHQAIIDWVADIAKLTKPARIEWCDGSQEEYDHLINLMIDNGTMVKLNQEKHPDSYLAFSDPSDVARVEDRTFICSEKQVLLIEYTFLESRSW</sequence>
<proteinExistence type="predicted"/>
<evidence type="ECO:0000313" key="2">
    <source>
        <dbReference type="EMBL" id="STZ55735.1"/>
    </source>
</evidence>
<dbReference type="GO" id="GO:0005525">
    <property type="term" value="F:GTP binding"/>
    <property type="evidence" value="ECO:0007669"/>
    <property type="project" value="InterPro"/>
</dbReference>
<dbReference type="GO" id="GO:0030145">
    <property type="term" value="F:manganese ion binding"/>
    <property type="evidence" value="ECO:0007669"/>
    <property type="project" value="TreeGrafter"/>
</dbReference>
<dbReference type="EC" id="4.1.1.32" evidence="2"/>
<organism evidence="2 3">
    <name type="scientific">Moraxella lacunata</name>
    <dbReference type="NCBI Taxonomy" id="477"/>
    <lineage>
        <taxon>Bacteria</taxon>
        <taxon>Pseudomonadati</taxon>
        <taxon>Pseudomonadota</taxon>
        <taxon>Gammaproteobacteria</taxon>
        <taxon>Moraxellales</taxon>
        <taxon>Moraxellaceae</taxon>
        <taxon>Moraxella</taxon>
    </lineage>
</organism>
<dbReference type="GO" id="GO:0006107">
    <property type="term" value="P:oxaloacetate metabolic process"/>
    <property type="evidence" value="ECO:0007669"/>
    <property type="project" value="TreeGrafter"/>
</dbReference>
<evidence type="ECO:0000259" key="1">
    <source>
        <dbReference type="Pfam" id="PF17297"/>
    </source>
</evidence>
<dbReference type="PANTHER" id="PTHR11561">
    <property type="entry name" value="PHOSPHOENOLPYRUVATE CARBOXYKINASE"/>
    <property type="match status" value="1"/>
</dbReference>
<dbReference type="InterPro" id="IPR008210">
    <property type="entry name" value="PEP_carboxykinase_N"/>
</dbReference>
<dbReference type="GO" id="GO:0042594">
    <property type="term" value="P:response to starvation"/>
    <property type="evidence" value="ECO:0007669"/>
    <property type="project" value="TreeGrafter"/>
</dbReference>
<name>A0A378T779_MORLA</name>
<keyword evidence="2" id="KW-0808">Transferase</keyword>
<protein>
    <submittedName>
        <fullName evidence="2">Phosphoenolpyruvate carboxykinase [GTP]</fullName>
        <ecNumber evidence="2">4.1.1.32</ecNumber>
    </submittedName>
</protein>
<dbReference type="GO" id="GO:0016301">
    <property type="term" value="F:kinase activity"/>
    <property type="evidence" value="ECO:0007669"/>
    <property type="project" value="UniProtKB-KW"/>
</dbReference>
<dbReference type="Gene3D" id="3.40.449.10">
    <property type="entry name" value="Phosphoenolpyruvate Carboxykinase, domain 1"/>
    <property type="match status" value="1"/>
</dbReference>
<evidence type="ECO:0000313" key="3">
    <source>
        <dbReference type="Proteomes" id="UP000254437"/>
    </source>
</evidence>
<dbReference type="InterPro" id="IPR008209">
    <property type="entry name" value="PEP_carboxykinase_GTP"/>
</dbReference>
<dbReference type="GO" id="GO:0004613">
    <property type="term" value="F:phosphoenolpyruvate carboxykinase (GTP) activity"/>
    <property type="evidence" value="ECO:0007669"/>
    <property type="project" value="UniProtKB-EC"/>
</dbReference>
<accession>A0A378T779</accession>
<dbReference type="Pfam" id="PF17297">
    <property type="entry name" value="PEPCK_N"/>
    <property type="match status" value="1"/>
</dbReference>
<dbReference type="EMBL" id="UGQU01000001">
    <property type="protein sequence ID" value="STZ55735.1"/>
    <property type="molecule type" value="Genomic_DNA"/>
</dbReference>
<dbReference type="InterPro" id="IPR035078">
    <property type="entry name" value="PEP_carboxykinase_GTP_N"/>
</dbReference>
<reference evidence="2 3" key="1">
    <citation type="submission" date="2018-06" db="EMBL/GenBank/DDBJ databases">
        <authorList>
            <consortium name="Pathogen Informatics"/>
            <person name="Doyle S."/>
        </authorList>
    </citation>
    <scope>NUCLEOTIDE SEQUENCE [LARGE SCALE GENOMIC DNA]</scope>
    <source>
        <strain evidence="2 3">NCTC10359</strain>
    </source>
</reference>
<dbReference type="PANTHER" id="PTHR11561:SF0">
    <property type="entry name" value="PHOSPHOENOLPYRUVATE CARBOXYKINASE [GTP]-RELATED"/>
    <property type="match status" value="1"/>
</dbReference>